<dbReference type="SUPFAM" id="SSF52980">
    <property type="entry name" value="Restriction endonuclease-like"/>
    <property type="match status" value="1"/>
</dbReference>
<dbReference type="InterPro" id="IPR014016">
    <property type="entry name" value="UvrD-like_ATP-bd"/>
</dbReference>
<evidence type="ECO:0000313" key="2">
    <source>
        <dbReference type="Proteomes" id="UP001548189"/>
    </source>
</evidence>
<dbReference type="Gene3D" id="3.40.50.300">
    <property type="entry name" value="P-loop containing nucleotide triphosphate hydrolases"/>
    <property type="match status" value="4"/>
</dbReference>
<reference evidence="1 2" key="1">
    <citation type="submission" date="2024-06" db="EMBL/GenBank/DDBJ databases">
        <authorList>
            <person name="Li F."/>
        </authorList>
    </citation>
    <scope>NUCLEOTIDE SEQUENCE [LARGE SCALE GENOMIC DNA]</scope>
    <source>
        <strain evidence="1 2">GXAS 311</strain>
    </source>
</reference>
<dbReference type="SUPFAM" id="SSF52540">
    <property type="entry name" value="P-loop containing nucleoside triphosphate hydrolases"/>
    <property type="match status" value="1"/>
</dbReference>
<dbReference type="PROSITE" id="PS51217">
    <property type="entry name" value="UVRD_HELICASE_CTER"/>
    <property type="match status" value="1"/>
</dbReference>
<protein>
    <submittedName>
        <fullName evidence="1">UvrD-helicase domain-containing protein</fullName>
    </submittedName>
</protein>
<dbReference type="InterPro" id="IPR014017">
    <property type="entry name" value="DNA_helicase_UvrD-like_C"/>
</dbReference>
<dbReference type="PROSITE" id="PS51198">
    <property type="entry name" value="UVRD_HELICASE_ATP_BIND"/>
    <property type="match status" value="1"/>
</dbReference>
<dbReference type="EMBL" id="JBEVCJ010000016">
    <property type="protein sequence ID" value="MET1256070.1"/>
    <property type="molecule type" value="Genomic_DNA"/>
</dbReference>
<gene>
    <name evidence="1" type="ORF">ABVT43_13100</name>
</gene>
<dbReference type="InterPro" id="IPR027417">
    <property type="entry name" value="P-loop_NTPase"/>
</dbReference>
<dbReference type="InterPro" id="IPR011335">
    <property type="entry name" value="Restrct_endonuc-II-like"/>
</dbReference>
<dbReference type="Gene3D" id="3.90.320.10">
    <property type="match status" value="1"/>
</dbReference>
<accession>A0ABV2BVX7</accession>
<organism evidence="1 2">
    <name type="scientific">Aliikangiella maris</name>
    <dbReference type="NCBI Taxonomy" id="3162458"/>
    <lineage>
        <taxon>Bacteria</taxon>
        <taxon>Pseudomonadati</taxon>
        <taxon>Pseudomonadota</taxon>
        <taxon>Gammaproteobacteria</taxon>
        <taxon>Oceanospirillales</taxon>
        <taxon>Pleioneaceae</taxon>
        <taxon>Aliikangiella</taxon>
    </lineage>
</organism>
<dbReference type="PANTHER" id="PTHR11070:SF2">
    <property type="entry name" value="ATP-DEPENDENT DNA HELICASE SRS2"/>
    <property type="match status" value="1"/>
</dbReference>
<evidence type="ECO:0000313" key="1">
    <source>
        <dbReference type="EMBL" id="MET1256070.1"/>
    </source>
</evidence>
<comment type="caution">
    <text evidence="1">The sequence shown here is derived from an EMBL/GenBank/DDBJ whole genome shotgun (WGS) entry which is preliminary data.</text>
</comment>
<dbReference type="Pfam" id="PF00580">
    <property type="entry name" value="UvrD-helicase"/>
    <property type="match status" value="1"/>
</dbReference>
<dbReference type="InterPro" id="IPR000212">
    <property type="entry name" value="DNA_helicase_UvrD/REP"/>
</dbReference>
<sequence length="1171" mass="132594">MSHSVVDQPTREALLDCTQSFIVQAPAGSGKTELLTQRILALLSIVEKPENILAITFTRKAAAEMRNRVMDALIMGQGSEPKAAHEKHRWQLAQRVLKRDQQKEWHLLENASRLNLMTIDSLSASLAGSLPLLSQTGALPQVAENAQIYYQMAADDLMQMLGDEEETEVSQALLTLLAHKDNNMAMVTGLIAQMLAKRLQWMSTVTQHSQSFNAAALLNSIQTIVEQKLTQLFSLLPTDILAELPDILYQVKQVLQAKQKDNKPNILKLSDNIEFLSPQFADLTLWKAVAELFLKATGKGEIYSQFNASNGFPLEKDARDAQQKLQFKTNKKNVTQIARQLTETEGLGELLQEVLLLPDEQAFYNNQATLQATIKVLPIAVALLKLKFSQYNVIDFTELSLASIDALGHDDMPSDIALALDYRLEHILIDEFQDTSTPQLALLKLLIAGWQPGEHRSLFLVGDPMQSIYRFRDANVGLFMQIRQHGIGDIKPEFKQLQVNFRSSNLIVNWVNQQFSSIMPRHDNMAMAAVSYAPSVAFNPEQSSHKVEVYLSTNALDAELQANKTIEIVQQHLAENQVAHSKKTLAILARSRTHLTEIVTLLNQNNIRFQAVEIAKLSQKMVVKDLTCLAFSLSDLYDELNWSACLRAPWFGLAADDIRLIFTTTEPYFPVLERIQMAQPQLSQLAQVRCERLLPILKVAIEQKARKPFRKWLAGCFQAVGGLAALDYESDLDDMQVCLDKLDELQLSGELNDRQQVLDALDRLFAAPDPKADNQIQVMTIHKSKGLEFDTVILPRLDAESRGRESALLKWTEMLDEQGEPHHLIAISKPTGEEHDAVYQYISYLDKEKSRFEEQRVLYVAATRAKSQLYLLGNVNSDENKGGYKKPVTGSFLSLFWSGVQENFKPIITHKDKTNAANRKIDDTDKSEQATDFQARWLKRVNLQQIAQLPVVKRQLALKTIENNPSKESASTNLIMQPDGKSINSQQPDESHKLSELASVIGSVLHRQLQWISERYEPQFLLPANWQEITENQLASRYIFRHQSELESAVEKVLSGVNNILNDKFGQLILAQHACAHAELTLHKKIDSGSYLTRIIDRTFVHDNVRWIIDYKSTQPESYESMAQFIEREKSQYLQQISDYFKMFAALEDRAIKAGLYFPLLPHFELMLQSE</sequence>
<name>A0ABV2BVX7_9GAMM</name>
<keyword evidence="2" id="KW-1185">Reference proteome</keyword>
<proteinExistence type="predicted"/>
<dbReference type="PANTHER" id="PTHR11070">
    <property type="entry name" value="UVRD / RECB / PCRA DNA HELICASE FAMILY MEMBER"/>
    <property type="match status" value="1"/>
</dbReference>
<dbReference type="Proteomes" id="UP001548189">
    <property type="component" value="Unassembled WGS sequence"/>
</dbReference>
<dbReference type="Pfam" id="PF13361">
    <property type="entry name" value="UvrD_C"/>
    <property type="match status" value="1"/>
</dbReference>
<dbReference type="InterPro" id="IPR011604">
    <property type="entry name" value="PDDEXK-like_dom_sf"/>
</dbReference>